<dbReference type="WBParaSite" id="ACRNAN_scaffold2085.g15928.t1">
    <property type="protein sequence ID" value="ACRNAN_scaffold2085.g15928.t1"/>
    <property type="gene ID" value="ACRNAN_scaffold2085.g15928"/>
</dbReference>
<keyword evidence="2" id="KW-1185">Reference proteome</keyword>
<sequence>MPTGPGTWPSFWMYGDDWPNNGELDVLEGIDVSDDDLFTGHWAKNFNGSLATNCFSHADDLASMQGCSIQAANGTFGPAFNQNNGGIYAMEWNRSSYTKVWIFKRSDIPNDIIQVYHLPVLI</sequence>
<dbReference type="InterPro" id="IPR013320">
    <property type="entry name" value="ConA-like_dom_sf"/>
</dbReference>
<dbReference type="SUPFAM" id="SSF49899">
    <property type="entry name" value="Concanavalin A-like lectins/glucanases"/>
    <property type="match status" value="1"/>
</dbReference>
<dbReference type="GO" id="GO:0004553">
    <property type="term" value="F:hydrolase activity, hydrolyzing O-glycosyl compounds"/>
    <property type="evidence" value="ECO:0007669"/>
    <property type="project" value="InterPro"/>
</dbReference>
<dbReference type="AlphaFoldDB" id="A0A914D821"/>
<dbReference type="Pfam" id="PF26113">
    <property type="entry name" value="GH16_XgeA"/>
    <property type="match status" value="1"/>
</dbReference>
<evidence type="ECO:0000313" key="2">
    <source>
        <dbReference type="Proteomes" id="UP000887540"/>
    </source>
</evidence>
<evidence type="ECO:0000313" key="3">
    <source>
        <dbReference type="WBParaSite" id="ACRNAN_scaffold2085.g15928.t1"/>
    </source>
</evidence>
<organism evidence="2 3">
    <name type="scientific">Acrobeloides nanus</name>
    <dbReference type="NCBI Taxonomy" id="290746"/>
    <lineage>
        <taxon>Eukaryota</taxon>
        <taxon>Metazoa</taxon>
        <taxon>Ecdysozoa</taxon>
        <taxon>Nematoda</taxon>
        <taxon>Chromadorea</taxon>
        <taxon>Rhabditida</taxon>
        <taxon>Tylenchina</taxon>
        <taxon>Cephalobomorpha</taxon>
        <taxon>Cephaloboidea</taxon>
        <taxon>Cephalobidae</taxon>
        <taxon>Acrobeloides</taxon>
    </lineage>
</organism>
<dbReference type="Gene3D" id="2.60.120.200">
    <property type="match status" value="1"/>
</dbReference>
<dbReference type="PROSITE" id="PS51762">
    <property type="entry name" value="GH16_2"/>
    <property type="match status" value="1"/>
</dbReference>
<protein>
    <submittedName>
        <fullName evidence="3">GH16 domain-containing protein</fullName>
    </submittedName>
</protein>
<accession>A0A914D821</accession>
<proteinExistence type="predicted"/>
<dbReference type="InterPro" id="IPR000757">
    <property type="entry name" value="Beta-glucanase-like"/>
</dbReference>
<dbReference type="GO" id="GO:0009251">
    <property type="term" value="P:glucan catabolic process"/>
    <property type="evidence" value="ECO:0007669"/>
    <property type="project" value="TreeGrafter"/>
</dbReference>
<evidence type="ECO:0000259" key="1">
    <source>
        <dbReference type="PROSITE" id="PS51762"/>
    </source>
</evidence>
<dbReference type="PANTHER" id="PTHR10963:SF24">
    <property type="entry name" value="GLYCOSIDASE C21B10.07-RELATED"/>
    <property type="match status" value="1"/>
</dbReference>
<feature type="domain" description="GH16" evidence="1">
    <location>
        <begin position="1"/>
        <end position="122"/>
    </location>
</feature>
<dbReference type="PANTHER" id="PTHR10963">
    <property type="entry name" value="GLYCOSYL HYDROLASE-RELATED"/>
    <property type="match status" value="1"/>
</dbReference>
<name>A0A914D821_9BILA</name>
<dbReference type="InterPro" id="IPR050546">
    <property type="entry name" value="Glycosyl_Hydrlase_16"/>
</dbReference>
<dbReference type="Proteomes" id="UP000887540">
    <property type="component" value="Unplaced"/>
</dbReference>
<reference evidence="3" key="1">
    <citation type="submission" date="2022-11" db="UniProtKB">
        <authorList>
            <consortium name="WormBaseParasite"/>
        </authorList>
    </citation>
    <scope>IDENTIFICATION</scope>
</reference>